<feature type="transmembrane region" description="Helical" evidence="1">
    <location>
        <begin position="128"/>
        <end position="149"/>
    </location>
</feature>
<keyword evidence="1" id="KW-0472">Membrane</keyword>
<dbReference type="Proteomes" id="UP001139012">
    <property type="component" value="Unassembled WGS sequence"/>
</dbReference>
<dbReference type="EMBL" id="JAKLUA010000016">
    <property type="protein sequence ID" value="MCG2671892.1"/>
    <property type="molecule type" value="Genomic_DNA"/>
</dbReference>
<gene>
    <name evidence="2" type="ORF">L6637_33600</name>
</gene>
<evidence type="ECO:0000313" key="2">
    <source>
        <dbReference type="EMBL" id="MCG2671892.1"/>
    </source>
</evidence>
<dbReference type="RefSeq" id="WP_237873272.1">
    <property type="nucleotide sequence ID" value="NZ_JAKLUA010000016.1"/>
</dbReference>
<keyword evidence="1" id="KW-1133">Transmembrane helix</keyword>
<organism evidence="2 3">
    <name type="scientific">Bradyrhizobium zhengyangense</name>
    <dbReference type="NCBI Taxonomy" id="2911009"/>
    <lineage>
        <taxon>Bacteria</taxon>
        <taxon>Pseudomonadati</taxon>
        <taxon>Pseudomonadota</taxon>
        <taxon>Alphaproteobacteria</taxon>
        <taxon>Hyphomicrobiales</taxon>
        <taxon>Nitrobacteraceae</taxon>
        <taxon>Bradyrhizobium</taxon>
    </lineage>
</organism>
<feature type="transmembrane region" description="Helical" evidence="1">
    <location>
        <begin position="73"/>
        <end position="91"/>
    </location>
</feature>
<feature type="transmembrane region" description="Helical" evidence="1">
    <location>
        <begin position="97"/>
        <end position="116"/>
    </location>
</feature>
<feature type="transmembrane region" description="Helical" evidence="1">
    <location>
        <begin position="41"/>
        <end position="61"/>
    </location>
</feature>
<proteinExistence type="predicted"/>
<reference evidence="2" key="1">
    <citation type="submission" date="2022-01" db="EMBL/GenBank/DDBJ databases">
        <title>Genome sequnece data of strain Bradyrhizobium sp. nov.</title>
        <authorList>
            <person name="Zhang J."/>
        </authorList>
    </citation>
    <scope>NUCLEOTIDE SEQUENCE</scope>
    <source>
        <strain evidence="2">WYCCWR 12774</strain>
    </source>
</reference>
<keyword evidence="3" id="KW-1185">Reference proteome</keyword>
<evidence type="ECO:0000256" key="1">
    <source>
        <dbReference type="SAM" id="Phobius"/>
    </source>
</evidence>
<protein>
    <recommendedName>
        <fullName evidence="4">Yip1 domain-containing protein</fullName>
    </recommendedName>
</protein>
<evidence type="ECO:0008006" key="4">
    <source>
        <dbReference type="Google" id="ProtNLM"/>
    </source>
</evidence>
<comment type="caution">
    <text evidence="2">The sequence shown here is derived from an EMBL/GenBank/DDBJ whole genome shotgun (WGS) entry which is preliminary data.</text>
</comment>
<keyword evidence="1" id="KW-0812">Transmembrane</keyword>
<name>A0ABS9LYZ8_9BRAD</name>
<accession>A0ABS9LYZ8</accession>
<sequence length="207" mass="22791">MGAQARQAVIETIFLARALTTSDQAGIGSPTPQSFRFGPSLLVFAYIVLCCVSLAYVTQFYESILRTGSNADALYATALNIAPFALISILFSVSQFSLGYLLGFYLYTIILGYLWLIQLSKFPYDHALAYASSFASALAFLVPALFITAPIKPRVEISPGTFSKLLTSIFILSAIVVVCGAFFNLRMVRLAEIYTYRGELRFPAWLQ</sequence>
<feature type="transmembrane region" description="Helical" evidence="1">
    <location>
        <begin position="169"/>
        <end position="188"/>
    </location>
</feature>
<evidence type="ECO:0000313" key="3">
    <source>
        <dbReference type="Proteomes" id="UP001139012"/>
    </source>
</evidence>